<dbReference type="PANTHER" id="PTHR21077:SF5">
    <property type="entry name" value="CROSSOVER JUNCTION ENDONUCLEASE MMS4"/>
    <property type="match status" value="1"/>
</dbReference>
<keyword evidence="12" id="KW-0469">Meiosis</keyword>
<evidence type="ECO:0000256" key="5">
    <source>
        <dbReference type="ARBA" id="ARBA00022759"/>
    </source>
</evidence>
<keyword evidence="8" id="KW-0460">Magnesium</keyword>
<dbReference type="PANTHER" id="PTHR21077">
    <property type="entry name" value="EME1 PROTEIN"/>
    <property type="match status" value="1"/>
</dbReference>
<reference evidence="13" key="2">
    <citation type="submission" date="2023-03" db="EMBL/GenBank/DDBJ databases">
        <authorList>
            <person name="Inwood S.N."/>
            <person name="Skelly J.G."/>
            <person name="Guhlin J."/>
            <person name="Harrop T.W.R."/>
            <person name="Goldson S.G."/>
            <person name="Dearden P.K."/>
        </authorList>
    </citation>
    <scope>NUCLEOTIDE SEQUENCE</scope>
    <source>
        <strain evidence="13">Lincoln</strain>
        <tissue evidence="13">Whole body</tissue>
    </source>
</reference>
<evidence type="ECO:0000256" key="10">
    <source>
        <dbReference type="ARBA" id="ARBA00023204"/>
    </source>
</evidence>
<keyword evidence="14" id="KW-1185">Reference proteome</keyword>
<dbReference type="AlphaFoldDB" id="A0AA39G8V0"/>
<dbReference type="GO" id="GO:0048476">
    <property type="term" value="C:Holliday junction resolvase complex"/>
    <property type="evidence" value="ECO:0007669"/>
    <property type="project" value="InterPro"/>
</dbReference>
<evidence type="ECO:0000256" key="7">
    <source>
        <dbReference type="ARBA" id="ARBA00022801"/>
    </source>
</evidence>
<keyword evidence="4" id="KW-0479">Metal-binding</keyword>
<evidence type="ECO:0000256" key="8">
    <source>
        <dbReference type="ARBA" id="ARBA00022842"/>
    </source>
</evidence>
<evidence type="ECO:0000256" key="3">
    <source>
        <dbReference type="ARBA" id="ARBA00022722"/>
    </source>
</evidence>
<gene>
    <name evidence="13" type="ORF">PV327_001496</name>
</gene>
<dbReference type="GO" id="GO:0006302">
    <property type="term" value="P:double-strand break repair"/>
    <property type="evidence" value="ECO:0007669"/>
    <property type="project" value="TreeGrafter"/>
</dbReference>
<dbReference type="GO" id="GO:0005634">
    <property type="term" value="C:nucleus"/>
    <property type="evidence" value="ECO:0007669"/>
    <property type="project" value="UniProtKB-SubCell"/>
</dbReference>
<protein>
    <recommendedName>
        <fullName evidence="15">ERCC4 domain-containing protein</fullName>
    </recommendedName>
</protein>
<sequence length="349" mass="40299">MDNKQSSEMKKKAARERIMKKIAVKQQKNIQPGECMKFIEVNMHDNIRKNFDFYQETLTMLESASVAYSMNSSLFIPENCISWTRIIEEYSISNDNKLITTIRKDREKHMIIIWKWDQVVKQIYDKTFATSIAFIFASMSQTRLTLVIYGIERYFEYYKQRSNQKKDKSYTNIEMQGIPKISKKDLELSLIDIQIGSNCTARLIENSSDMSLLIYQYTKAIAEKAYKLEIKNRLYDQIDFFAAGDNKKSVNVDNDGYGLRKLWLKQLCMFNSSSLTTADAICSVHSSPDELMNAYMNCPTDKDGDELLKSIQIKKGASGPLAKVRKLGPELSKKIHIMFTSTNGEQLLN</sequence>
<dbReference type="Gene3D" id="3.40.50.10130">
    <property type="match status" value="1"/>
</dbReference>
<comment type="cofactor">
    <cofactor evidence="1">
        <name>Mg(2+)</name>
        <dbReference type="ChEBI" id="CHEBI:18420"/>
    </cofactor>
</comment>
<dbReference type="InterPro" id="IPR033310">
    <property type="entry name" value="Mms4/EME1/EME2"/>
</dbReference>
<dbReference type="Pfam" id="PF21292">
    <property type="entry name" value="EME1-MUS81_C"/>
    <property type="match status" value="1"/>
</dbReference>
<dbReference type="GO" id="GO:0031573">
    <property type="term" value="P:mitotic intra-S DNA damage checkpoint signaling"/>
    <property type="evidence" value="ECO:0007669"/>
    <property type="project" value="TreeGrafter"/>
</dbReference>
<accession>A0AA39G8V0</accession>
<proteinExistence type="predicted"/>
<keyword evidence="5" id="KW-0255">Endonuclease</keyword>
<name>A0AA39G8V0_MICHY</name>
<evidence type="ECO:0000313" key="13">
    <source>
        <dbReference type="EMBL" id="KAK0183456.1"/>
    </source>
</evidence>
<dbReference type="GO" id="GO:0046872">
    <property type="term" value="F:metal ion binding"/>
    <property type="evidence" value="ECO:0007669"/>
    <property type="project" value="UniProtKB-KW"/>
</dbReference>
<comment type="subcellular location">
    <subcellularLocation>
        <location evidence="2">Nucleus</location>
    </subcellularLocation>
</comment>
<comment type="caution">
    <text evidence="13">The sequence shown here is derived from an EMBL/GenBank/DDBJ whole genome shotgun (WGS) entry which is preliminary data.</text>
</comment>
<evidence type="ECO:0000256" key="11">
    <source>
        <dbReference type="ARBA" id="ARBA00023242"/>
    </source>
</evidence>
<dbReference type="InterPro" id="IPR042530">
    <property type="entry name" value="EME1/EME2_C"/>
</dbReference>
<evidence type="ECO:0000256" key="12">
    <source>
        <dbReference type="ARBA" id="ARBA00023254"/>
    </source>
</evidence>
<keyword evidence="6" id="KW-0227">DNA damage</keyword>
<dbReference type="EMBL" id="JAQQBR010000001">
    <property type="protein sequence ID" value="KAK0183456.1"/>
    <property type="molecule type" value="Genomic_DNA"/>
</dbReference>
<dbReference type="Gene3D" id="1.10.150.670">
    <property type="entry name" value="Crossover junction endonuclease EME1, DNA-binding domain"/>
    <property type="match status" value="1"/>
</dbReference>
<evidence type="ECO:0000256" key="9">
    <source>
        <dbReference type="ARBA" id="ARBA00023172"/>
    </source>
</evidence>
<keyword evidence="11" id="KW-0539">Nucleus</keyword>
<evidence type="ECO:0000256" key="1">
    <source>
        <dbReference type="ARBA" id="ARBA00001946"/>
    </source>
</evidence>
<keyword evidence="9" id="KW-0233">DNA recombination</keyword>
<dbReference type="GO" id="GO:0031297">
    <property type="term" value="P:replication fork processing"/>
    <property type="evidence" value="ECO:0007669"/>
    <property type="project" value="TreeGrafter"/>
</dbReference>
<dbReference type="GO" id="GO:0008821">
    <property type="term" value="F:crossover junction DNA endonuclease activity"/>
    <property type="evidence" value="ECO:0007669"/>
    <property type="project" value="TreeGrafter"/>
</dbReference>
<evidence type="ECO:0000256" key="2">
    <source>
        <dbReference type="ARBA" id="ARBA00004123"/>
    </source>
</evidence>
<keyword evidence="3" id="KW-0540">Nuclease</keyword>
<keyword evidence="10" id="KW-0234">DNA repair</keyword>
<keyword evidence="7" id="KW-0378">Hydrolase</keyword>
<evidence type="ECO:0000256" key="6">
    <source>
        <dbReference type="ARBA" id="ARBA00022763"/>
    </source>
</evidence>
<evidence type="ECO:0000256" key="4">
    <source>
        <dbReference type="ARBA" id="ARBA00022723"/>
    </source>
</evidence>
<evidence type="ECO:0008006" key="15">
    <source>
        <dbReference type="Google" id="ProtNLM"/>
    </source>
</evidence>
<dbReference type="GO" id="GO:0000712">
    <property type="term" value="P:resolution of meiotic recombination intermediates"/>
    <property type="evidence" value="ECO:0007669"/>
    <property type="project" value="TreeGrafter"/>
</dbReference>
<organism evidence="13 14">
    <name type="scientific">Microctonus hyperodae</name>
    <name type="common">Parasitoid wasp</name>
    <dbReference type="NCBI Taxonomy" id="165561"/>
    <lineage>
        <taxon>Eukaryota</taxon>
        <taxon>Metazoa</taxon>
        <taxon>Ecdysozoa</taxon>
        <taxon>Arthropoda</taxon>
        <taxon>Hexapoda</taxon>
        <taxon>Insecta</taxon>
        <taxon>Pterygota</taxon>
        <taxon>Neoptera</taxon>
        <taxon>Endopterygota</taxon>
        <taxon>Hymenoptera</taxon>
        <taxon>Apocrita</taxon>
        <taxon>Ichneumonoidea</taxon>
        <taxon>Braconidae</taxon>
        <taxon>Euphorinae</taxon>
        <taxon>Microctonus</taxon>
    </lineage>
</organism>
<evidence type="ECO:0000313" key="14">
    <source>
        <dbReference type="Proteomes" id="UP001168972"/>
    </source>
</evidence>
<reference evidence="13" key="1">
    <citation type="journal article" date="2023" name="bioRxiv">
        <title>Scaffold-level genome assemblies of two parasitoid biocontrol wasps reveal the parthenogenesis mechanism and an associated novel virus.</title>
        <authorList>
            <person name="Inwood S."/>
            <person name="Skelly J."/>
            <person name="Guhlin J."/>
            <person name="Harrop T."/>
            <person name="Goldson S."/>
            <person name="Dearden P."/>
        </authorList>
    </citation>
    <scope>NUCLEOTIDE SEQUENCE</scope>
    <source>
        <strain evidence="13">Lincoln</strain>
        <tissue evidence="13">Whole body</tissue>
    </source>
</reference>
<dbReference type="Proteomes" id="UP001168972">
    <property type="component" value="Unassembled WGS sequence"/>
</dbReference>